<reference evidence="2" key="1">
    <citation type="journal article" date="2019" name="Int. J. Syst. Evol. Microbiol.">
        <title>The Global Catalogue of Microorganisms (GCM) 10K type strain sequencing project: providing services to taxonomists for standard genome sequencing and annotation.</title>
        <authorList>
            <consortium name="The Broad Institute Genomics Platform"/>
            <consortium name="The Broad Institute Genome Sequencing Center for Infectious Disease"/>
            <person name="Wu L."/>
            <person name="Ma J."/>
        </authorList>
    </citation>
    <scope>NUCLEOTIDE SEQUENCE [LARGE SCALE GENOMIC DNA]</scope>
    <source>
        <strain evidence="2">CGMCC 4.7466</strain>
    </source>
</reference>
<gene>
    <name evidence="1" type="ORF">ACFPFU_05430</name>
</gene>
<comment type="caution">
    <text evidence="1">The sequence shown here is derived from an EMBL/GenBank/DDBJ whole genome shotgun (WGS) entry which is preliminary data.</text>
</comment>
<dbReference type="EMBL" id="JBHSJJ010000003">
    <property type="protein sequence ID" value="MFC4871118.1"/>
    <property type="molecule type" value="Genomic_DNA"/>
</dbReference>
<dbReference type="Proteomes" id="UP001595818">
    <property type="component" value="Unassembled WGS sequence"/>
</dbReference>
<dbReference type="InterPro" id="IPR029063">
    <property type="entry name" value="SAM-dependent_MTases_sf"/>
</dbReference>
<dbReference type="CDD" id="cd02440">
    <property type="entry name" value="AdoMet_MTases"/>
    <property type="match status" value="1"/>
</dbReference>
<keyword evidence="1" id="KW-0808">Transferase</keyword>
<dbReference type="SUPFAM" id="SSF53335">
    <property type="entry name" value="S-adenosyl-L-methionine-dependent methyltransferases"/>
    <property type="match status" value="1"/>
</dbReference>
<protein>
    <submittedName>
        <fullName evidence="1">Class I SAM-dependent methyltransferase</fullName>
        <ecNumber evidence="1">2.1.1.-</ecNumber>
    </submittedName>
</protein>
<accession>A0ABV9SXT3</accession>
<keyword evidence="2" id="KW-1185">Reference proteome</keyword>
<dbReference type="Gene3D" id="3.40.50.150">
    <property type="entry name" value="Vaccinia Virus protein VP39"/>
    <property type="match status" value="1"/>
</dbReference>
<dbReference type="EC" id="2.1.1.-" evidence="1"/>
<evidence type="ECO:0000313" key="2">
    <source>
        <dbReference type="Proteomes" id="UP001595818"/>
    </source>
</evidence>
<sequence>MDEFVCNVCQHKIAGEIVEVKEMMFGTGEAFQYGQCGNCGTIQLLNPPPDIEYYYPDEYYAFSDLSFSNPHVNWLKTLRIKLFRFFDIDFFKPVYGDWLKLLDAKVNEKITDIGCGNGQLLYELYASGFRDLTGFDPFIDMDFVINPSLRLYKRGLDDIKGPFDIIMLHHALEHMPDLAHAFRKISQLLSVGGRALVRLPVSDGEAWQIYKQHWVQLDAPRHYFIPSLKAMKLLAEANDLEIYEVVFDSSEFQFWASELYAKGLPFFDTRDKSLFPKEELLKYKRKSLQLNKEGKGDQACFYLKKK</sequence>
<keyword evidence="1" id="KW-0489">Methyltransferase</keyword>
<dbReference type="RefSeq" id="WP_377062306.1">
    <property type="nucleotide sequence ID" value="NZ_JBHSJJ010000003.1"/>
</dbReference>
<organism evidence="1 2">
    <name type="scientific">Negadavirga shengliensis</name>
    <dbReference type="NCBI Taxonomy" id="1389218"/>
    <lineage>
        <taxon>Bacteria</taxon>
        <taxon>Pseudomonadati</taxon>
        <taxon>Bacteroidota</taxon>
        <taxon>Cytophagia</taxon>
        <taxon>Cytophagales</taxon>
        <taxon>Cyclobacteriaceae</taxon>
        <taxon>Negadavirga</taxon>
    </lineage>
</organism>
<dbReference type="GO" id="GO:0032259">
    <property type="term" value="P:methylation"/>
    <property type="evidence" value="ECO:0007669"/>
    <property type="project" value="UniProtKB-KW"/>
</dbReference>
<dbReference type="Pfam" id="PF13489">
    <property type="entry name" value="Methyltransf_23"/>
    <property type="match status" value="1"/>
</dbReference>
<dbReference type="GO" id="GO:0008168">
    <property type="term" value="F:methyltransferase activity"/>
    <property type="evidence" value="ECO:0007669"/>
    <property type="project" value="UniProtKB-KW"/>
</dbReference>
<evidence type="ECO:0000313" key="1">
    <source>
        <dbReference type="EMBL" id="MFC4871118.1"/>
    </source>
</evidence>
<proteinExistence type="predicted"/>
<name>A0ABV9SXT3_9BACT</name>